<organism evidence="1 2">
    <name type="scientific">Clostridium disporicum</name>
    <dbReference type="NCBI Taxonomy" id="84024"/>
    <lineage>
        <taxon>Bacteria</taxon>
        <taxon>Bacillati</taxon>
        <taxon>Bacillota</taxon>
        <taxon>Clostridia</taxon>
        <taxon>Eubacteriales</taxon>
        <taxon>Clostridiaceae</taxon>
        <taxon>Clostridium</taxon>
    </lineage>
</organism>
<dbReference type="Proteomes" id="UP000095558">
    <property type="component" value="Unassembled WGS sequence"/>
</dbReference>
<evidence type="ECO:0000313" key="1">
    <source>
        <dbReference type="EMBL" id="CUN60748.1"/>
    </source>
</evidence>
<sequence>MENILTEIERENNIREIFLSMFKEEGISQEDLENAICESYREQGIECDTVKDIPIKEMEEAITECCEAAGLAFETFDDILEYFYKNNK</sequence>
<evidence type="ECO:0000313" key="2">
    <source>
        <dbReference type="Proteomes" id="UP000095558"/>
    </source>
</evidence>
<name>A0A174A9S1_9CLOT</name>
<reference evidence="1 2" key="1">
    <citation type="submission" date="2015-09" db="EMBL/GenBank/DDBJ databases">
        <authorList>
            <consortium name="Pathogen Informatics"/>
        </authorList>
    </citation>
    <scope>NUCLEOTIDE SEQUENCE [LARGE SCALE GENOMIC DNA]</scope>
    <source>
        <strain evidence="1 2">2789STDY5834855</strain>
    </source>
</reference>
<gene>
    <name evidence="1" type="ORF">ERS852470_00315</name>
</gene>
<protein>
    <submittedName>
        <fullName evidence="1">Uncharacterized protein</fullName>
    </submittedName>
</protein>
<dbReference type="EMBL" id="CYZV01000002">
    <property type="protein sequence ID" value="CUN60748.1"/>
    <property type="molecule type" value="Genomic_DNA"/>
</dbReference>
<dbReference type="OrthoDB" id="1929668at2"/>
<dbReference type="AlphaFoldDB" id="A0A174A9S1"/>
<proteinExistence type="predicted"/>
<accession>A0A174A9S1</accession>
<dbReference type="GeneID" id="83012305"/>
<dbReference type="RefSeq" id="WP_042399374.1">
    <property type="nucleotide sequence ID" value="NZ_CYYT01000006.1"/>
</dbReference>